<evidence type="ECO:0000256" key="2">
    <source>
        <dbReference type="ARBA" id="ARBA00022617"/>
    </source>
</evidence>
<dbReference type="EMBL" id="JAOVQO010000002">
    <property type="protein sequence ID" value="MCU9846888.1"/>
    <property type="molecule type" value="Genomic_DNA"/>
</dbReference>
<name>A0ABT2WYZ7_9RHOB</name>
<protein>
    <submittedName>
        <fullName evidence="7">Cytochrome c</fullName>
    </submittedName>
</protein>
<evidence type="ECO:0000256" key="1">
    <source>
        <dbReference type="ARBA" id="ARBA00022448"/>
    </source>
</evidence>
<dbReference type="InterPro" id="IPR010980">
    <property type="entry name" value="Cyt_c/b562"/>
</dbReference>
<dbReference type="Pfam" id="PF01322">
    <property type="entry name" value="Cytochrom_C_2"/>
    <property type="match status" value="1"/>
</dbReference>
<organism evidence="7 8">
    <name type="scientific">Albidovulum salinarum</name>
    <dbReference type="NCBI Taxonomy" id="2984153"/>
    <lineage>
        <taxon>Bacteria</taxon>
        <taxon>Pseudomonadati</taxon>
        <taxon>Pseudomonadota</taxon>
        <taxon>Alphaproteobacteria</taxon>
        <taxon>Rhodobacterales</taxon>
        <taxon>Paracoccaceae</taxon>
        <taxon>Albidovulum</taxon>
    </lineage>
</organism>
<dbReference type="PIRSF" id="PIRSF000027">
    <property type="entry name" value="Cytc_c_prime"/>
    <property type="match status" value="1"/>
</dbReference>
<dbReference type="Proteomes" id="UP001209535">
    <property type="component" value="Unassembled WGS sequence"/>
</dbReference>
<dbReference type="RefSeq" id="WP_263332939.1">
    <property type="nucleotide sequence ID" value="NZ_JAOVQO010000002.1"/>
</dbReference>
<dbReference type="PRINTS" id="PR00608">
    <property type="entry name" value="CYTCHROMECII"/>
</dbReference>
<accession>A0ABT2WYZ7</accession>
<dbReference type="InterPro" id="IPR015984">
    <property type="entry name" value="Cyt_c_prime_subgr"/>
</dbReference>
<feature type="chain" id="PRO_5046114046" evidence="6">
    <location>
        <begin position="22"/>
        <end position="154"/>
    </location>
</feature>
<evidence type="ECO:0000256" key="4">
    <source>
        <dbReference type="ARBA" id="ARBA00022982"/>
    </source>
</evidence>
<evidence type="ECO:0000256" key="5">
    <source>
        <dbReference type="ARBA" id="ARBA00023004"/>
    </source>
</evidence>
<keyword evidence="4" id="KW-0249">Electron transport</keyword>
<evidence type="ECO:0000313" key="8">
    <source>
        <dbReference type="Proteomes" id="UP001209535"/>
    </source>
</evidence>
<dbReference type="InterPro" id="IPR012127">
    <property type="entry name" value="Cyt_c_prime"/>
</dbReference>
<evidence type="ECO:0000256" key="6">
    <source>
        <dbReference type="SAM" id="SignalP"/>
    </source>
</evidence>
<evidence type="ECO:0000313" key="7">
    <source>
        <dbReference type="EMBL" id="MCU9846888.1"/>
    </source>
</evidence>
<keyword evidence="6" id="KW-0732">Signal</keyword>
<reference evidence="7 8" key="1">
    <citation type="submission" date="2022-10" db="EMBL/GenBank/DDBJ databases">
        <title>Defluviimonas sp. nov., isolated from ocean surface sediments.</title>
        <authorList>
            <person name="He W."/>
            <person name="Wang L."/>
            <person name="Zhang D.-F."/>
        </authorList>
    </citation>
    <scope>NUCLEOTIDE SEQUENCE [LARGE SCALE GENOMIC DNA]</scope>
    <source>
        <strain evidence="7 8">WL0024</strain>
    </source>
</reference>
<keyword evidence="2" id="KW-0349">Heme</keyword>
<feature type="signal peptide" evidence="6">
    <location>
        <begin position="1"/>
        <end position="21"/>
    </location>
</feature>
<comment type="caution">
    <text evidence="7">The sequence shown here is derived from an EMBL/GenBank/DDBJ whole genome shotgun (WGS) entry which is preliminary data.</text>
</comment>
<keyword evidence="1" id="KW-0813">Transport</keyword>
<dbReference type="InterPro" id="IPR002321">
    <property type="entry name" value="Cyt_c_II"/>
</dbReference>
<keyword evidence="8" id="KW-1185">Reference proteome</keyword>
<gene>
    <name evidence="7" type="ORF">OEZ60_02620</name>
</gene>
<dbReference type="SUPFAM" id="SSF47175">
    <property type="entry name" value="Cytochromes"/>
    <property type="match status" value="1"/>
</dbReference>
<keyword evidence="3" id="KW-0479">Metal-binding</keyword>
<dbReference type="PROSITE" id="PS51009">
    <property type="entry name" value="CYTCII"/>
    <property type="match status" value="1"/>
</dbReference>
<dbReference type="Gene3D" id="1.20.120.10">
    <property type="entry name" value="Cytochrome c/b562"/>
    <property type="match status" value="1"/>
</dbReference>
<sequence>MKTFLLTITAATILITDVATAQDAPFAREIKVRQGIMGYRTMNVAILGAMAKGEVDYNAEQAQKAADNLLTAASIDMSMLWPEGSDDFANPDTRALAKIWEGGSDVGAKAQALVDAATAMQAAAGIDLASLQGALKGVGDACTACHEAYRASAN</sequence>
<keyword evidence="5" id="KW-0408">Iron</keyword>
<evidence type="ECO:0000256" key="3">
    <source>
        <dbReference type="ARBA" id="ARBA00022723"/>
    </source>
</evidence>
<proteinExistence type="predicted"/>